<accession>A0AAD5BIN8</accession>
<protein>
    <submittedName>
        <fullName evidence="2">Uncharacterized protein</fullName>
    </submittedName>
</protein>
<keyword evidence="1" id="KW-0812">Transmembrane</keyword>
<evidence type="ECO:0000313" key="2">
    <source>
        <dbReference type="EMBL" id="KAI5965079.1"/>
    </source>
</evidence>
<feature type="transmembrane region" description="Helical" evidence="1">
    <location>
        <begin position="128"/>
        <end position="145"/>
    </location>
</feature>
<name>A0AAD5BIN8_9ASCO</name>
<dbReference type="RefSeq" id="XP_051610646.1">
    <property type="nucleotide sequence ID" value="XM_051755386.1"/>
</dbReference>
<keyword evidence="1" id="KW-1133">Transmembrane helix</keyword>
<dbReference type="GeneID" id="76148931"/>
<keyword evidence="3" id="KW-1185">Reference proteome</keyword>
<dbReference type="EMBL" id="JAIHNG010000046">
    <property type="protein sequence ID" value="KAI5965079.1"/>
    <property type="molecule type" value="Genomic_DNA"/>
</dbReference>
<dbReference type="AlphaFoldDB" id="A0AAD5BIN8"/>
<sequence>MTCVCRLNDEFFEQFADCVKDCHTMNHVGLPHNEVELRRLYCEFADTFSSILSAGTETKQETWPTNGVFGISVTRGHGEHPDGHQYTSIGFIATNSVGSTLFSKGIMEEARKSTRTGTDSGGRTESDILIPSFLYALVFIVVSFVM</sequence>
<dbReference type="Proteomes" id="UP001204833">
    <property type="component" value="Unassembled WGS sequence"/>
</dbReference>
<gene>
    <name evidence="2" type="ORF">KGF57_000872</name>
</gene>
<organism evidence="2 3">
    <name type="scientific">Candida theae</name>
    <dbReference type="NCBI Taxonomy" id="1198502"/>
    <lineage>
        <taxon>Eukaryota</taxon>
        <taxon>Fungi</taxon>
        <taxon>Dikarya</taxon>
        <taxon>Ascomycota</taxon>
        <taxon>Saccharomycotina</taxon>
        <taxon>Pichiomycetes</taxon>
        <taxon>Debaryomycetaceae</taxon>
        <taxon>Candida/Lodderomyces clade</taxon>
        <taxon>Candida</taxon>
    </lineage>
</organism>
<comment type="caution">
    <text evidence="2">The sequence shown here is derived from an EMBL/GenBank/DDBJ whole genome shotgun (WGS) entry which is preliminary data.</text>
</comment>
<keyword evidence="1" id="KW-0472">Membrane</keyword>
<proteinExistence type="predicted"/>
<reference evidence="2 3" key="1">
    <citation type="journal article" date="2022" name="DNA Res.">
        <title>Genome analysis of five recently described species of the CUG-Ser clade uncovers Candida theae as a new hybrid lineage with pathogenic potential in the Candida parapsilosis species complex.</title>
        <authorList>
            <person name="Mixao V."/>
            <person name="Del Olmo V."/>
            <person name="Hegedusova E."/>
            <person name="Saus E."/>
            <person name="Pryszcz L."/>
            <person name="Cillingova A."/>
            <person name="Nosek J."/>
            <person name="Gabaldon T."/>
        </authorList>
    </citation>
    <scope>NUCLEOTIDE SEQUENCE [LARGE SCALE GENOMIC DNA]</scope>
    <source>
        <strain evidence="2 3">CBS 12239</strain>
    </source>
</reference>
<evidence type="ECO:0000256" key="1">
    <source>
        <dbReference type="SAM" id="Phobius"/>
    </source>
</evidence>
<evidence type="ECO:0000313" key="3">
    <source>
        <dbReference type="Proteomes" id="UP001204833"/>
    </source>
</evidence>